<evidence type="ECO:0000313" key="2">
    <source>
        <dbReference type="Proteomes" id="UP000748752"/>
    </source>
</evidence>
<reference evidence="1 2" key="1">
    <citation type="journal article" date="2020" name="Microorganisms">
        <title>Osmotic Adaptation and Compatible Solute Biosynthesis of Phototrophic Bacteria as Revealed from Genome Analyses.</title>
        <authorList>
            <person name="Imhoff J.F."/>
            <person name="Rahn T."/>
            <person name="Kunzel S."/>
            <person name="Keller A."/>
            <person name="Neulinger S.C."/>
        </authorList>
    </citation>
    <scope>NUCLEOTIDE SEQUENCE [LARGE SCALE GENOMIC DNA]</scope>
    <source>
        <strain evidence="1 2">DSM 6210</strain>
    </source>
</reference>
<dbReference type="EMBL" id="NRRV01000013">
    <property type="protein sequence ID" value="MBK1630611.1"/>
    <property type="molecule type" value="Genomic_DNA"/>
</dbReference>
<sequence>MAELLFTLVIFPLAVAGLSLKVLAGRPGITGTCGGLNQIPGVESDCGGACRIPGRVCPNRRD</sequence>
<name>A0ABS1CGV7_9GAMM</name>
<dbReference type="Proteomes" id="UP000748752">
    <property type="component" value="Unassembled WGS sequence"/>
</dbReference>
<evidence type="ECO:0000313" key="1">
    <source>
        <dbReference type="EMBL" id="MBK1630611.1"/>
    </source>
</evidence>
<comment type="caution">
    <text evidence="1">The sequence shown here is derived from an EMBL/GenBank/DDBJ whole genome shotgun (WGS) entry which is preliminary data.</text>
</comment>
<evidence type="ECO:0008006" key="3">
    <source>
        <dbReference type="Google" id="ProtNLM"/>
    </source>
</evidence>
<dbReference type="RefSeq" id="WP_200235636.1">
    <property type="nucleotide sequence ID" value="NZ_NRRV01000013.1"/>
</dbReference>
<gene>
    <name evidence="1" type="ORF">CKO31_07605</name>
</gene>
<keyword evidence="2" id="KW-1185">Reference proteome</keyword>
<proteinExistence type="predicted"/>
<accession>A0ABS1CGV7</accession>
<organism evidence="1 2">
    <name type="scientific">Thiohalocapsa halophila</name>
    <dbReference type="NCBI Taxonomy" id="69359"/>
    <lineage>
        <taxon>Bacteria</taxon>
        <taxon>Pseudomonadati</taxon>
        <taxon>Pseudomonadota</taxon>
        <taxon>Gammaproteobacteria</taxon>
        <taxon>Chromatiales</taxon>
        <taxon>Chromatiaceae</taxon>
        <taxon>Thiohalocapsa</taxon>
    </lineage>
</organism>
<protein>
    <recommendedName>
        <fullName evidence="3">(Na+)-NQR maturation NqrM</fullName>
    </recommendedName>
</protein>